<feature type="compositionally biased region" description="Basic and acidic residues" evidence="2">
    <location>
        <begin position="145"/>
        <end position="165"/>
    </location>
</feature>
<dbReference type="EMBL" id="QPFP01000074">
    <property type="protein sequence ID" value="TEB23779.1"/>
    <property type="molecule type" value="Genomic_DNA"/>
</dbReference>
<proteinExistence type="inferred from homology"/>
<reference evidence="4 5" key="1">
    <citation type="journal article" date="2019" name="Nat. Ecol. Evol.">
        <title>Megaphylogeny resolves global patterns of mushroom evolution.</title>
        <authorList>
            <person name="Varga T."/>
            <person name="Krizsan K."/>
            <person name="Foldi C."/>
            <person name="Dima B."/>
            <person name="Sanchez-Garcia M."/>
            <person name="Sanchez-Ramirez S."/>
            <person name="Szollosi G.J."/>
            <person name="Szarkandi J.G."/>
            <person name="Papp V."/>
            <person name="Albert L."/>
            <person name="Andreopoulos W."/>
            <person name="Angelini C."/>
            <person name="Antonin V."/>
            <person name="Barry K.W."/>
            <person name="Bougher N.L."/>
            <person name="Buchanan P."/>
            <person name="Buyck B."/>
            <person name="Bense V."/>
            <person name="Catcheside P."/>
            <person name="Chovatia M."/>
            <person name="Cooper J."/>
            <person name="Damon W."/>
            <person name="Desjardin D."/>
            <person name="Finy P."/>
            <person name="Geml J."/>
            <person name="Haridas S."/>
            <person name="Hughes K."/>
            <person name="Justo A."/>
            <person name="Karasinski D."/>
            <person name="Kautmanova I."/>
            <person name="Kiss B."/>
            <person name="Kocsube S."/>
            <person name="Kotiranta H."/>
            <person name="LaButti K.M."/>
            <person name="Lechner B.E."/>
            <person name="Liimatainen K."/>
            <person name="Lipzen A."/>
            <person name="Lukacs Z."/>
            <person name="Mihaltcheva S."/>
            <person name="Morgado L.N."/>
            <person name="Niskanen T."/>
            <person name="Noordeloos M.E."/>
            <person name="Ohm R.A."/>
            <person name="Ortiz-Santana B."/>
            <person name="Ovrebo C."/>
            <person name="Racz N."/>
            <person name="Riley R."/>
            <person name="Savchenko A."/>
            <person name="Shiryaev A."/>
            <person name="Soop K."/>
            <person name="Spirin V."/>
            <person name="Szebenyi C."/>
            <person name="Tomsovsky M."/>
            <person name="Tulloss R.E."/>
            <person name="Uehling J."/>
            <person name="Grigoriev I.V."/>
            <person name="Vagvolgyi C."/>
            <person name="Papp T."/>
            <person name="Martin F.M."/>
            <person name="Miettinen O."/>
            <person name="Hibbett D.S."/>
            <person name="Nagy L.G."/>
        </authorList>
    </citation>
    <scope>NUCLEOTIDE SEQUENCE [LARGE SCALE GENOMIC DNA]</scope>
    <source>
        <strain evidence="4 5">FP101781</strain>
    </source>
</reference>
<dbReference type="Pfam" id="PF00656">
    <property type="entry name" value="Peptidase_C14"/>
    <property type="match status" value="1"/>
</dbReference>
<dbReference type="InterPro" id="IPR050452">
    <property type="entry name" value="Metacaspase"/>
</dbReference>
<dbReference type="Proteomes" id="UP000298030">
    <property type="component" value="Unassembled WGS sequence"/>
</dbReference>
<dbReference type="GO" id="GO:0006508">
    <property type="term" value="P:proteolysis"/>
    <property type="evidence" value="ECO:0007669"/>
    <property type="project" value="InterPro"/>
</dbReference>
<accession>A0A4Y7SR95</accession>
<evidence type="ECO:0000313" key="5">
    <source>
        <dbReference type="Proteomes" id="UP000298030"/>
    </source>
</evidence>
<comment type="caution">
    <text evidence="4">The sequence shown here is derived from an EMBL/GenBank/DDBJ whole genome shotgun (WGS) entry which is preliminary data.</text>
</comment>
<gene>
    <name evidence="4" type="ORF">FA13DRAFT_1402778</name>
</gene>
<dbReference type="Gene3D" id="3.40.50.12660">
    <property type="match status" value="1"/>
</dbReference>
<evidence type="ECO:0000313" key="4">
    <source>
        <dbReference type="EMBL" id="TEB23779.1"/>
    </source>
</evidence>
<dbReference type="GO" id="GO:0004197">
    <property type="term" value="F:cysteine-type endopeptidase activity"/>
    <property type="evidence" value="ECO:0007669"/>
    <property type="project" value="InterPro"/>
</dbReference>
<dbReference type="PANTHER" id="PTHR48104:SF30">
    <property type="entry name" value="METACASPASE-1"/>
    <property type="match status" value="1"/>
</dbReference>
<name>A0A4Y7SR95_COPMI</name>
<evidence type="ECO:0000259" key="3">
    <source>
        <dbReference type="Pfam" id="PF00656"/>
    </source>
</evidence>
<comment type="similarity">
    <text evidence="1">Belongs to the peptidase C14B family.</text>
</comment>
<dbReference type="InterPro" id="IPR011600">
    <property type="entry name" value="Pept_C14_caspase"/>
</dbReference>
<dbReference type="OrthoDB" id="3223806at2759"/>
<feature type="domain" description="Peptidase C14 caspase" evidence="3">
    <location>
        <begin position="397"/>
        <end position="721"/>
    </location>
</feature>
<feature type="region of interest" description="Disordered" evidence="2">
    <location>
        <begin position="136"/>
        <end position="192"/>
    </location>
</feature>
<evidence type="ECO:0000256" key="1">
    <source>
        <dbReference type="ARBA" id="ARBA00009005"/>
    </source>
</evidence>
<organism evidence="4 5">
    <name type="scientific">Coprinellus micaceus</name>
    <name type="common">Glistening ink-cap mushroom</name>
    <name type="synonym">Coprinus micaceus</name>
    <dbReference type="NCBI Taxonomy" id="71717"/>
    <lineage>
        <taxon>Eukaryota</taxon>
        <taxon>Fungi</taxon>
        <taxon>Dikarya</taxon>
        <taxon>Basidiomycota</taxon>
        <taxon>Agaricomycotina</taxon>
        <taxon>Agaricomycetes</taxon>
        <taxon>Agaricomycetidae</taxon>
        <taxon>Agaricales</taxon>
        <taxon>Agaricineae</taxon>
        <taxon>Psathyrellaceae</taxon>
        <taxon>Coprinellus</taxon>
    </lineage>
</organism>
<sequence>MTSTAMLEKLTATEHTMLEEHITQHAELIYTHARTLQRIPDDEGLYIITGCMKSESWALAGFSEPMTQPGDVLRLVRRRTDPGNAPPGVPQYVWTVKGTADGYSGASLEAGSQDQCLFLQGFKLDFSQTFRSRVGHKNTSSSRSFESESRDTDSFGPRSDGHHFEQAPGPDAGMSGLDRRDPFVSGSSGGTGVSDSGFQATAFKFPTSSNSAFCHPCDAINRYLLETTTADFALSHDDDWIDVLRVTSQPDRIDIADGVRLEEVGELSDSHFISTIGGVSTLMPPRHSESLSRSGSSAPCQDQCTPSALFPFSWERKMIPPPPAPSEELTSKPTGLKKALLIGIQGMAPEGAQPFTSSPSLMKKSKAKTTALSLAKKLKAEHMPEDKTHSQSKEPLGRHLDAIEMRRILIELYGYKAENVKLLIDGENPGGLLPTKENILTKLDELVHGAQPGDSFFFHFSGQSVEKSADGTDKESAMSQVIVTYDNQTIDDAILKEKLIARLPAGSRLTAVFDTCHSAPMLDLKHYRCNRAYVPWADKSDSTPPMRYDVKCKPRLPYCRGNASGTSASQHPNACSIQSTASVDHIWCAADQQSESIKGGIRAPLSVAPSSDTSRDMWLSLEDRIRRSGVCGEQSPIERGSPPMDLLRQGWCKLQPNQKTRFPKVISLGAPKDCQRAWEDATGYSMTRSLVRVLRENPIPSLHNLRTDMSRELHRRHPSVPAESKNHNKQTHDFGLIKIAKKAWTSQTNLSETHNFQDIEVHRGVRIPKPFQANIHHTGPQIYSVYPLDTHVECWAP</sequence>
<protein>
    <recommendedName>
        <fullName evidence="3">Peptidase C14 caspase domain-containing protein</fullName>
    </recommendedName>
</protein>
<dbReference type="GO" id="GO:0005737">
    <property type="term" value="C:cytoplasm"/>
    <property type="evidence" value="ECO:0007669"/>
    <property type="project" value="TreeGrafter"/>
</dbReference>
<keyword evidence="5" id="KW-1185">Reference proteome</keyword>
<dbReference type="AlphaFoldDB" id="A0A4Y7SR95"/>
<dbReference type="PANTHER" id="PTHR48104">
    <property type="entry name" value="METACASPASE-4"/>
    <property type="match status" value="1"/>
</dbReference>
<evidence type="ECO:0000256" key="2">
    <source>
        <dbReference type="SAM" id="MobiDB-lite"/>
    </source>
</evidence>